<accession>A0A8S9JVR5</accession>
<gene>
    <name evidence="1" type="ORF">F2Q70_00036164</name>
</gene>
<name>A0A8S9JVR5_BRACR</name>
<dbReference type="AlphaFoldDB" id="A0A8S9JVR5"/>
<proteinExistence type="predicted"/>
<organism evidence="1">
    <name type="scientific">Brassica cretica</name>
    <name type="common">Mustard</name>
    <dbReference type="NCBI Taxonomy" id="69181"/>
    <lineage>
        <taxon>Eukaryota</taxon>
        <taxon>Viridiplantae</taxon>
        <taxon>Streptophyta</taxon>
        <taxon>Embryophyta</taxon>
        <taxon>Tracheophyta</taxon>
        <taxon>Spermatophyta</taxon>
        <taxon>Magnoliopsida</taxon>
        <taxon>eudicotyledons</taxon>
        <taxon>Gunneridae</taxon>
        <taxon>Pentapetalae</taxon>
        <taxon>rosids</taxon>
        <taxon>malvids</taxon>
        <taxon>Brassicales</taxon>
        <taxon>Brassicaceae</taxon>
        <taxon>Brassiceae</taxon>
        <taxon>Brassica</taxon>
    </lineage>
</organism>
<protein>
    <submittedName>
        <fullName evidence="1">Uncharacterized protein</fullName>
    </submittedName>
</protein>
<comment type="caution">
    <text evidence="1">The sequence shown here is derived from an EMBL/GenBank/DDBJ whole genome shotgun (WGS) entry which is preliminary data.</text>
</comment>
<reference evidence="1" key="1">
    <citation type="submission" date="2019-12" db="EMBL/GenBank/DDBJ databases">
        <title>Genome sequencing and annotation of Brassica cretica.</title>
        <authorList>
            <person name="Studholme D.J."/>
            <person name="Sarris P.F."/>
        </authorList>
    </citation>
    <scope>NUCLEOTIDE SEQUENCE</scope>
    <source>
        <strain evidence="1">PFS-102/07</strain>
        <tissue evidence="1">Leaf</tissue>
    </source>
</reference>
<dbReference type="EMBL" id="QGKY02000246">
    <property type="protein sequence ID" value="KAF2586051.1"/>
    <property type="molecule type" value="Genomic_DNA"/>
</dbReference>
<evidence type="ECO:0000313" key="1">
    <source>
        <dbReference type="EMBL" id="KAF2586051.1"/>
    </source>
</evidence>
<sequence>MEGSPYRKFSFSRGKGAVPGTRPGVLRRWEMGLPLIARFRHRTRGITCALKSTGVAHSQQASLKQDIAPVILRSRVPLRLEPHSRPWEDRFPYSRPGSSAIEPQISCQRWRSSGLLMASWR</sequence>